<dbReference type="PIRSF" id="PIRSF500138">
    <property type="entry name" value="GPI8"/>
    <property type="match status" value="1"/>
</dbReference>
<feature type="active site" evidence="5">
    <location>
        <position position="166"/>
    </location>
</feature>
<comment type="similarity">
    <text evidence="2">Belongs to the peptidase C13 family.</text>
</comment>
<evidence type="ECO:0000313" key="7">
    <source>
        <dbReference type="Proteomes" id="UP000038040"/>
    </source>
</evidence>
<evidence type="ECO:0000256" key="2">
    <source>
        <dbReference type="ARBA" id="ARBA00009941"/>
    </source>
</evidence>
<dbReference type="OrthoDB" id="192611at2759"/>
<dbReference type="STRING" id="318479.A0A158Q2M8"/>
<keyword evidence="3" id="KW-0337">GPI-anchor biosynthesis</keyword>
<evidence type="ECO:0000256" key="5">
    <source>
        <dbReference type="PIRSR" id="PIRSR019663-1"/>
    </source>
</evidence>
<dbReference type="InterPro" id="IPR001096">
    <property type="entry name" value="Peptidase_C13"/>
</dbReference>
<reference evidence="6 8" key="2">
    <citation type="submission" date="2018-11" db="EMBL/GenBank/DDBJ databases">
        <authorList>
            <consortium name="Pathogen Informatics"/>
        </authorList>
    </citation>
    <scope>NUCLEOTIDE SEQUENCE [LARGE SCALE GENOMIC DNA]</scope>
</reference>
<dbReference type="GO" id="GO:0042765">
    <property type="term" value="C:GPI-anchor transamidase complex"/>
    <property type="evidence" value="ECO:0007669"/>
    <property type="project" value="InterPro"/>
</dbReference>
<dbReference type="Proteomes" id="UP000274756">
    <property type="component" value="Unassembled WGS sequence"/>
</dbReference>
<dbReference type="GO" id="GO:0006506">
    <property type="term" value="P:GPI anchor biosynthetic process"/>
    <property type="evidence" value="ECO:0007669"/>
    <property type="project" value="UniProtKB-UniPathway"/>
</dbReference>
<feature type="active site" description="Nucleophile" evidence="5">
    <location>
        <position position="208"/>
    </location>
</feature>
<dbReference type="Proteomes" id="UP000038040">
    <property type="component" value="Unplaced"/>
</dbReference>
<dbReference type="FunFam" id="3.40.50.1460:FF:000002">
    <property type="entry name" value="GPI-anchor transamidase"/>
    <property type="match status" value="1"/>
</dbReference>
<proteinExistence type="inferred from homology"/>
<dbReference type="PANTHER" id="PTHR48067:SF1">
    <property type="entry name" value="GPI-ANCHOR TRANSAMIDASE"/>
    <property type="match status" value="1"/>
</dbReference>
<dbReference type="Pfam" id="PF01650">
    <property type="entry name" value="Peptidase_C13"/>
    <property type="match status" value="1"/>
</dbReference>
<dbReference type="GO" id="GO:0006508">
    <property type="term" value="P:proteolysis"/>
    <property type="evidence" value="ECO:0007669"/>
    <property type="project" value="InterPro"/>
</dbReference>
<evidence type="ECO:0000313" key="8">
    <source>
        <dbReference type="Proteomes" id="UP000274756"/>
    </source>
</evidence>
<keyword evidence="4" id="KW-0732">Signal</keyword>
<name>A0A158Q2M8_DRAME</name>
<evidence type="ECO:0000256" key="4">
    <source>
        <dbReference type="ARBA" id="ARBA00022729"/>
    </source>
</evidence>
<dbReference type="GO" id="GO:0016255">
    <property type="term" value="P:attachment of GPI anchor to protein"/>
    <property type="evidence" value="ECO:0007669"/>
    <property type="project" value="InterPro"/>
</dbReference>
<dbReference type="AlphaFoldDB" id="A0A158Q2M8"/>
<evidence type="ECO:0000313" key="6">
    <source>
        <dbReference type="EMBL" id="VDN54843.1"/>
    </source>
</evidence>
<dbReference type="PIRSF" id="PIRSF019663">
    <property type="entry name" value="Legumain"/>
    <property type="match status" value="1"/>
</dbReference>
<keyword evidence="8" id="KW-1185">Reference proteome</keyword>
<evidence type="ECO:0000256" key="1">
    <source>
        <dbReference type="ARBA" id="ARBA00004687"/>
    </source>
</evidence>
<dbReference type="PRINTS" id="PR00776">
    <property type="entry name" value="HEMOGLOBNASE"/>
</dbReference>
<protein>
    <submittedName>
        <fullName evidence="9">GPI-anchor transamidase</fullName>
    </submittedName>
</protein>
<accession>A0A158Q2M8</accession>
<dbReference type="PANTHER" id="PTHR48067">
    <property type="entry name" value="GPI-ANCHOR TRANSAMIDASE"/>
    <property type="match status" value="1"/>
</dbReference>
<dbReference type="InterPro" id="IPR028361">
    <property type="entry name" value="GPI_transamidase"/>
</dbReference>
<reference evidence="9" key="1">
    <citation type="submission" date="2016-04" db="UniProtKB">
        <authorList>
            <consortium name="WormBaseParasite"/>
        </authorList>
    </citation>
    <scope>IDENTIFICATION</scope>
</reference>
<comment type="pathway">
    <text evidence="1">Glycolipid biosynthesis; glycosylphosphatidylinositol-anchor biosynthesis.</text>
</comment>
<organism evidence="7 9">
    <name type="scientific">Dracunculus medinensis</name>
    <name type="common">Guinea worm</name>
    <dbReference type="NCBI Taxonomy" id="318479"/>
    <lineage>
        <taxon>Eukaryota</taxon>
        <taxon>Metazoa</taxon>
        <taxon>Ecdysozoa</taxon>
        <taxon>Nematoda</taxon>
        <taxon>Chromadorea</taxon>
        <taxon>Rhabditida</taxon>
        <taxon>Spirurina</taxon>
        <taxon>Dracunculoidea</taxon>
        <taxon>Dracunculidae</taxon>
        <taxon>Dracunculus</taxon>
    </lineage>
</organism>
<dbReference type="Gene3D" id="3.40.50.1460">
    <property type="match status" value="1"/>
</dbReference>
<dbReference type="WBParaSite" id="DME_0000045601-mRNA-1">
    <property type="protein sequence ID" value="DME_0000045601-mRNA-1"/>
    <property type="gene ID" value="DME_0000045601"/>
</dbReference>
<gene>
    <name evidence="6" type="ORF">DME_LOCUS4816</name>
</gene>
<sequence>MCCCKRKALVLTLGTLLFTLYYSVSAFRSDVMQKVETFFEPSSHSNNWAVLVCTSRFWFNYRHVANVLSLYHSVKRLGIPDSNIILMLADDMPCNARNPKPGSVFNSKFQYINLYGTEVEVDYRGYEVSVENFIRVMTGRVHPATPRSKRLLTDHQSNILIYLTGHGGDGFLKFQDSEELTDVDLADAIETMFQSNRYNELFLIVDTCQSESMYLKVYSPDVIATSSSLVGEDSLSYDVDQSIGVYIIDRYTHFTLEFLEREVRSSPSNRTLSDYFASCPKRKCISTVGVRTDLYAKDPNRVRITDFFGSSRNIRAINEEIVFDDKWLSLQPN</sequence>
<dbReference type="GO" id="GO:0003923">
    <property type="term" value="F:GPI-anchor transamidase activity"/>
    <property type="evidence" value="ECO:0007669"/>
    <property type="project" value="InterPro"/>
</dbReference>
<evidence type="ECO:0000313" key="9">
    <source>
        <dbReference type="WBParaSite" id="DME_0000045601-mRNA-1"/>
    </source>
</evidence>
<dbReference type="EMBL" id="UYYG01001151">
    <property type="protein sequence ID" value="VDN54843.1"/>
    <property type="molecule type" value="Genomic_DNA"/>
</dbReference>
<dbReference type="UniPathway" id="UPA00196"/>
<evidence type="ECO:0000256" key="3">
    <source>
        <dbReference type="ARBA" id="ARBA00022502"/>
    </source>
</evidence>